<gene>
    <name evidence="1" type="ORF">M8445_16780</name>
</gene>
<protein>
    <submittedName>
        <fullName evidence="1">Uncharacterized protein</fullName>
    </submittedName>
</protein>
<organism evidence="1 2">
    <name type="scientific">Deinococcus aquaticus</name>
    <dbReference type="NCBI Taxonomy" id="328692"/>
    <lineage>
        <taxon>Bacteria</taxon>
        <taxon>Thermotogati</taxon>
        <taxon>Deinococcota</taxon>
        <taxon>Deinococci</taxon>
        <taxon>Deinococcales</taxon>
        <taxon>Deinococcaceae</taxon>
        <taxon>Deinococcus</taxon>
    </lineage>
</organism>
<dbReference type="EMBL" id="CP115167">
    <property type="protein sequence ID" value="WDA60621.1"/>
    <property type="molecule type" value="Genomic_DNA"/>
</dbReference>
<keyword evidence="2" id="KW-1185">Reference proteome</keyword>
<dbReference type="Proteomes" id="UP001217044">
    <property type="component" value="Plasmid pDATS02"/>
</dbReference>
<evidence type="ECO:0000313" key="1">
    <source>
        <dbReference type="EMBL" id="WDA60621.1"/>
    </source>
</evidence>
<geneLocation type="plasmid" evidence="1 2">
    <name>pDATS02</name>
</geneLocation>
<dbReference type="RefSeq" id="WP_273991369.1">
    <property type="nucleotide sequence ID" value="NZ_BAABQT010000029.1"/>
</dbReference>
<keyword evidence="1" id="KW-0614">Plasmid</keyword>
<accession>A0ABY7V707</accession>
<sequence length="274" mass="30940">MKTFRFPAHLVLQLLQHGSATHLSSPLYTPDATLVPPDIDAVPEPGNAGAAFAFPHETLVLYAPTAPHVNIGVKERWRVGSWKEGHITVDYAADGHARREWLPVREPHLSTLIRQSCADLDRAGYTPDEDGRYTWVPGQAPTRWRKPDGMRIGLSRLAAVVTHVRPVRLSALTELDALNAGMNNVSEHWLREHFLSYVLERDRAQLENATSEAPTIIPPNAPTPLERLHAELRRRYQLTPHQDAWIWATDVQRLDQTPLEIRRQEVAQQDSATQ</sequence>
<reference evidence="1 2" key="1">
    <citation type="submission" date="2022-12" db="EMBL/GenBank/DDBJ databases">
        <title>Genome Sequence of Deinococcus aquaticus Type Strain PB314.</title>
        <authorList>
            <person name="Albert C."/>
            <person name="Hill J."/>
            <person name="Boren L."/>
            <person name="Scholz-Ng S."/>
            <person name="Fatema N."/>
            <person name="Grosso R."/>
            <person name="Soboslay E."/>
            <person name="Tuohy J."/>
        </authorList>
    </citation>
    <scope>NUCLEOTIDE SEQUENCE [LARGE SCALE GENOMIC DNA]</scope>
    <source>
        <strain evidence="1 2">PB-314</strain>
        <plasmid evidence="1 2">pDATS02</plasmid>
    </source>
</reference>
<name>A0ABY7V707_9DEIO</name>
<evidence type="ECO:0000313" key="2">
    <source>
        <dbReference type="Proteomes" id="UP001217044"/>
    </source>
</evidence>
<proteinExistence type="predicted"/>